<reference evidence="2" key="1">
    <citation type="journal article" date="2020" name="mSystems">
        <title>Genome- and Community-Level Interaction Insights into Carbon Utilization and Element Cycling Functions of Hydrothermarchaeota in Hydrothermal Sediment.</title>
        <authorList>
            <person name="Zhou Z."/>
            <person name="Liu Y."/>
            <person name="Xu W."/>
            <person name="Pan J."/>
            <person name="Luo Z.H."/>
            <person name="Li M."/>
        </authorList>
    </citation>
    <scope>NUCLEOTIDE SEQUENCE [LARGE SCALE GENOMIC DNA]</scope>
    <source>
        <strain evidence="2">HyVt-345</strain>
    </source>
</reference>
<evidence type="ECO:0000313" key="2">
    <source>
        <dbReference type="EMBL" id="HEA19967.1"/>
    </source>
</evidence>
<keyword evidence="1" id="KW-1133">Transmembrane helix</keyword>
<feature type="transmembrane region" description="Helical" evidence="1">
    <location>
        <begin position="30"/>
        <end position="48"/>
    </location>
</feature>
<sequence length="74" mass="8399">MAEVRQLGGGYYSYPVEGIDMVFVANVAKVLYHVRGIFMGYAAIKFVYVPKNRRYARCGGGALDHFYYYPTFVA</sequence>
<name>A0A831VQP5_9FLAO</name>
<proteinExistence type="predicted"/>
<evidence type="ECO:0000256" key="1">
    <source>
        <dbReference type="SAM" id="Phobius"/>
    </source>
</evidence>
<dbReference type="AlphaFoldDB" id="A0A831VQP5"/>
<comment type="caution">
    <text evidence="2">The sequence shown here is derived from an EMBL/GenBank/DDBJ whole genome shotgun (WGS) entry which is preliminary data.</text>
</comment>
<protein>
    <submittedName>
        <fullName evidence="2">Uncharacterized protein</fullName>
    </submittedName>
</protein>
<gene>
    <name evidence="2" type="ORF">ENH87_03515</name>
</gene>
<keyword evidence="1" id="KW-0812">Transmembrane</keyword>
<dbReference type="EMBL" id="DRGL01000017">
    <property type="protein sequence ID" value="HEA19967.1"/>
    <property type="molecule type" value="Genomic_DNA"/>
</dbReference>
<keyword evidence="1" id="KW-0472">Membrane</keyword>
<accession>A0A831VQP5</accession>
<dbReference type="Proteomes" id="UP000886191">
    <property type="component" value="Unassembled WGS sequence"/>
</dbReference>
<organism evidence="2">
    <name type="scientific">Pricia antarctica</name>
    <dbReference type="NCBI Taxonomy" id="641691"/>
    <lineage>
        <taxon>Bacteria</taxon>
        <taxon>Pseudomonadati</taxon>
        <taxon>Bacteroidota</taxon>
        <taxon>Flavobacteriia</taxon>
        <taxon>Flavobacteriales</taxon>
        <taxon>Flavobacteriaceae</taxon>
        <taxon>Pricia</taxon>
    </lineage>
</organism>